<comment type="caution">
    <text evidence="1">Lacks conserved residue(s) required for the propagation of feature annotation.</text>
</comment>
<keyword evidence="1 2" id="KW-0378">Hydrolase</keyword>
<dbReference type="GO" id="GO:0006508">
    <property type="term" value="P:proteolysis"/>
    <property type="evidence" value="ECO:0007669"/>
    <property type="project" value="UniProtKB-KW"/>
</dbReference>
<feature type="binding site" evidence="1">
    <location>
        <position position="244"/>
    </location>
    <ligand>
        <name>Zn(2+)</name>
        <dbReference type="ChEBI" id="CHEBI:29105"/>
        <note>catalytic</note>
    </ligand>
</feature>
<evidence type="ECO:0000313" key="5">
    <source>
        <dbReference type="EMBL" id="GFR82772.1"/>
    </source>
</evidence>
<dbReference type="GO" id="GO:0004222">
    <property type="term" value="F:metalloendopeptidase activity"/>
    <property type="evidence" value="ECO:0007669"/>
    <property type="project" value="UniProtKB-UniRule"/>
</dbReference>
<accession>A0AAV4GBG5</accession>
<comment type="caution">
    <text evidence="5">The sequence shown here is derived from an EMBL/GenBank/DDBJ whole genome shotgun (WGS) entry which is preliminary data.</text>
</comment>
<dbReference type="SMART" id="SM00235">
    <property type="entry name" value="ZnMc"/>
    <property type="match status" value="1"/>
</dbReference>
<dbReference type="SUPFAM" id="SSF55486">
    <property type="entry name" value="Metalloproteases ('zincins'), catalytic domain"/>
    <property type="match status" value="1"/>
</dbReference>
<dbReference type="InterPro" id="IPR034035">
    <property type="entry name" value="Astacin-like_dom"/>
</dbReference>
<dbReference type="PRINTS" id="PR00480">
    <property type="entry name" value="ASTACIN"/>
</dbReference>
<keyword evidence="1 2" id="KW-0645">Protease</keyword>
<name>A0AAV4GBG5_9GAST</name>
<dbReference type="EMBL" id="BMAT01004905">
    <property type="protein sequence ID" value="GFR82772.1"/>
    <property type="molecule type" value="Genomic_DNA"/>
</dbReference>
<keyword evidence="1 2" id="KW-0482">Metalloprotease</keyword>
<dbReference type="InterPro" id="IPR024079">
    <property type="entry name" value="MetalloPept_cat_dom_sf"/>
</dbReference>
<dbReference type="GO" id="GO:0008270">
    <property type="term" value="F:zinc ion binding"/>
    <property type="evidence" value="ECO:0007669"/>
    <property type="project" value="UniProtKB-UniRule"/>
</dbReference>
<keyword evidence="6" id="KW-1185">Reference proteome</keyword>
<dbReference type="AlphaFoldDB" id="A0AAV4GBG5"/>
<dbReference type="Proteomes" id="UP000762676">
    <property type="component" value="Unassembled WGS sequence"/>
</dbReference>
<evidence type="ECO:0000259" key="4">
    <source>
        <dbReference type="PROSITE" id="PS51864"/>
    </source>
</evidence>
<keyword evidence="1 2" id="KW-0862">Zinc</keyword>
<dbReference type="PROSITE" id="PS51864">
    <property type="entry name" value="ASTACIN"/>
    <property type="match status" value="1"/>
</dbReference>
<feature type="active site" evidence="1">
    <location>
        <position position="245"/>
    </location>
</feature>
<keyword evidence="1 2" id="KW-0479">Metal-binding</keyword>
<feature type="binding site" evidence="1">
    <location>
        <position position="248"/>
    </location>
    <ligand>
        <name>Zn(2+)</name>
        <dbReference type="ChEBI" id="CHEBI:29105"/>
        <note>catalytic</note>
    </ligand>
</feature>
<feature type="signal peptide" evidence="2">
    <location>
        <begin position="1"/>
        <end position="21"/>
    </location>
</feature>
<dbReference type="Gene3D" id="3.40.390.10">
    <property type="entry name" value="Collagenase (Catalytic Domain)"/>
    <property type="match status" value="1"/>
</dbReference>
<feature type="chain" id="PRO_5043085254" description="Metalloendopeptidase" evidence="2">
    <location>
        <begin position="22"/>
        <end position="343"/>
    </location>
</feature>
<gene>
    <name evidence="5" type="ORF">ElyMa_002371900</name>
</gene>
<dbReference type="InterPro" id="IPR006026">
    <property type="entry name" value="Peptidase_Metallo"/>
</dbReference>
<feature type="domain" description="Peptidase M12A" evidence="4">
    <location>
        <begin position="147"/>
        <end position="343"/>
    </location>
</feature>
<dbReference type="Pfam" id="PF01400">
    <property type="entry name" value="Astacin"/>
    <property type="match status" value="1"/>
</dbReference>
<dbReference type="InterPro" id="IPR001506">
    <property type="entry name" value="Peptidase_M12A"/>
</dbReference>
<organism evidence="5 6">
    <name type="scientific">Elysia marginata</name>
    <dbReference type="NCBI Taxonomy" id="1093978"/>
    <lineage>
        <taxon>Eukaryota</taxon>
        <taxon>Metazoa</taxon>
        <taxon>Spiralia</taxon>
        <taxon>Lophotrochozoa</taxon>
        <taxon>Mollusca</taxon>
        <taxon>Gastropoda</taxon>
        <taxon>Heterobranchia</taxon>
        <taxon>Euthyneura</taxon>
        <taxon>Panpulmonata</taxon>
        <taxon>Sacoglossa</taxon>
        <taxon>Placobranchoidea</taxon>
        <taxon>Plakobranchidae</taxon>
        <taxon>Elysia</taxon>
    </lineage>
</organism>
<dbReference type="PANTHER" id="PTHR10127:SF890">
    <property type="entry name" value="ZINC METALLOPROTEINASE NAS-13"/>
    <property type="match status" value="1"/>
</dbReference>
<protein>
    <recommendedName>
        <fullName evidence="2">Metalloendopeptidase</fullName>
        <ecNumber evidence="2">3.4.24.-</ecNumber>
    </recommendedName>
</protein>
<dbReference type="EC" id="3.4.24.-" evidence="2"/>
<keyword evidence="2" id="KW-0732">Signal</keyword>
<comment type="cofactor">
    <cofactor evidence="1 2">
        <name>Zn(2+)</name>
        <dbReference type="ChEBI" id="CHEBI:29105"/>
    </cofactor>
    <text evidence="1 2">Binds 1 zinc ion per subunit.</text>
</comment>
<feature type="region of interest" description="Disordered" evidence="3">
    <location>
        <begin position="311"/>
        <end position="343"/>
    </location>
</feature>
<evidence type="ECO:0000256" key="1">
    <source>
        <dbReference type="PROSITE-ProRule" id="PRU01211"/>
    </source>
</evidence>
<reference evidence="5 6" key="1">
    <citation type="journal article" date="2021" name="Elife">
        <title>Chloroplast acquisition without the gene transfer in kleptoplastic sea slugs, Plakobranchus ocellatus.</title>
        <authorList>
            <person name="Maeda T."/>
            <person name="Takahashi S."/>
            <person name="Yoshida T."/>
            <person name="Shimamura S."/>
            <person name="Takaki Y."/>
            <person name="Nagai Y."/>
            <person name="Toyoda A."/>
            <person name="Suzuki Y."/>
            <person name="Arimoto A."/>
            <person name="Ishii H."/>
            <person name="Satoh N."/>
            <person name="Nishiyama T."/>
            <person name="Hasebe M."/>
            <person name="Maruyama T."/>
            <person name="Minagawa J."/>
            <person name="Obokata J."/>
            <person name="Shigenobu S."/>
        </authorList>
    </citation>
    <scope>NUCLEOTIDE SEQUENCE [LARGE SCALE GENOMIC DNA]</scope>
</reference>
<proteinExistence type="predicted"/>
<evidence type="ECO:0000313" key="6">
    <source>
        <dbReference type="Proteomes" id="UP000762676"/>
    </source>
</evidence>
<dbReference type="CDD" id="cd04280">
    <property type="entry name" value="ZnMc_astacin_like"/>
    <property type="match status" value="1"/>
</dbReference>
<feature type="binding site" evidence="1">
    <location>
        <position position="254"/>
    </location>
    <ligand>
        <name>Zn(2+)</name>
        <dbReference type="ChEBI" id="CHEBI:29105"/>
        <note>catalytic</note>
    </ligand>
</feature>
<evidence type="ECO:0000256" key="2">
    <source>
        <dbReference type="RuleBase" id="RU361183"/>
    </source>
</evidence>
<evidence type="ECO:0000256" key="3">
    <source>
        <dbReference type="SAM" id="MobiDB-lite"/>
    </source>
</evidence>
<dbReference type="PANTHER" id="PTHR10127">
    <property type="entry name" value="DISCOIDIN, CUB, EGF, LAMININ , AND ZINC METALLOPROTEASE DOMAIN CONTAINING"/>
    <property type="match status" value="1"/>
</dbReference>
<sequence length="343" mass="39296">MSALFNFSLVLVASLCLQVLCQDATEGDGGLLHVTFTEHESYGDPEVTPESRPSMRPGHKQQCHNLQWHLVTNNSIMNFNETWSQTTESRPSMRPGHKQQCHNLQWHLVTNNSAITFYGTWSTIIESRASMIPGYFEGDIELPKLRNAIRSSLLKWPGGRVPYVIHSIYSSDARSNIIAAMREIESDTKHGSTYCVRFVPKASSDQNYIYIVPQDGCHSPVGRHSGRSLVSIGQGCENKGTVMHELLHTLGFYHEQNRYDRDTYVDIHYNNVPSERQDDFAKLTVQQTSTLNTPYDYGYVSVLVLTRKRVEEEGEKGGWMDRKREGGRYRETGRYKKREEKKR</sequence>